<evidence type="ECO:0000256" key="6">
    <source>
        <dbReference type="ARBA" id="ARBA00022989"/>
    </source>
</evidence>
<dbReference type="GO" id="GO:0005886">
    <property type="term" value="C:plasma membrane"/>
    <property type="evidence" value="ECO:0007669"/>
    <property type="project" value="UniProtKB-SubCell"/>
</dbReference>
<dbReference type="InterPro" id="IPR052017">
    <property type="entry name" value="TSUP"/>
</dbReference>
<comment type="similarity">
    <text evidence="2 8">Belongs to the 4-toluene sulfonate uptake permease (TSUP) (TC 2.A.102) family.</text>
</comment>
<comment type="subcellular location">
    <subcellularLocation>
        <location evidence="1 8">Cell membrane</location>
        <topology evidence="1 8">Multi-pass membrane protein</topology>
    </subcellularLocation>
</comment>
<dbReference type="Proteomes" id="UP000199584">
    <property type="component" value="Unassembled WGS sequence"/>
</dbReference>
<dbReference type="Pfam" id="PF01925">
    <property type="entry name" value="TauE"/>
    <property type="match status" value="1"/>
</dbReference>
<evidence type="ECO:0000313" key="10">
    <source>
        <dbReference type="Proteomes" id="UP000199584"/>
    </source>
</evidence>
<organism evidence="9 10">
    <name type="scientific">Desulfoscipio geothermicus DSM 3669</name>
    <dbReference type="NCBI Taxonomy" id="1121426"/>
    <lineage>
        <taxon>Bacteria</taxon>
        <taxon>Bacillati</taxon>
        <taxon>Bacillota</taxon>
        <taxon>Clostridia</taxon>
        <taxon>Eubacteriales</taxon>
        <taxon>Desulfallaceae</taxon>
        <taxon>Desulfoscipio</taxon>
    </lineage>
</organism>
<evidence type="ECO:0000256" key="3">
    <source>
        <dbReference type="ARBA" id="ARBA00022448"/>
    </source>
</evidence>
<evidence type="ECO:0000256" key="8">
    <source>
        <dbReference type="RuleBase" id="RU363041"/>
    </source>
</evidence>
<proteinExistence type="inferred from homology"/>
<name>A0A1I6EME3_9FIRM</name>
<reference evidence="10" key="1">
    <citation type="submission" date="2016-10" db="EMBL/GenBank/DDBJ databases">
        <authorList>
            <person name="Varghese N."/>
            <person name="Submissions S."/>
        </authorList>
    </citation>
    <scope>NUCLEOTIDE SEQUENCE [LARGE SCALE GENOMIC DNA]</scope>
    <source>
        <strain evidence="10">DSM 3669</strain>
    </source>
</reference>
<evidence type="ECO:0000256" key="1">
    <source>
        <dbReference type="ARBA" id="ARBA00004651"/>
    </source>
</evidence>
<evidence type="ECO:0000256" key="5">
    <source>
        <dbReference type="ARBA" id="ARBA00022692"/>
    </source>
</evidence>
<keyword evidence="6 8" id="KW-1133">Transmembrane helix</keyword>
<feature type="transmembrane region" description="Helical" evidence="8">
    <location>
        <begin position="194"/>
        <end position="210"/>
    </location>
</feature>
<feature type="transmembrane region" description="Helical" evidence="8">
    <location>
        <begin position="97"/>
        <end position="115"/>
    </location>
</feature>
<accession>A0A1I6EME3</accession>
<evidence type="ECO:0000256" key="4">
    <source>
        <dbReference type="ARBA" id="ARBA00022475"/>
    </source>
</evidence>
<keyword evidence="5 8" id="KW-0812">Transmembrane</keyword>
<feature type="transmembrane region" description="Helical" evidence="8">
    <location>
        <begin position="216"/>
        <end position="235"/>
    </location>
</feature>
<dbReference type="PANTHER" id="PTHR30269">
    <property type="entry name" value="TRANSMEMBRANE PROTEIN YFCA"/>
    <property type="match status" value="1"/>
</dbReference>
<dbReference type="AlphaFoldDB" id="A0A1I6EME3"/>
<feature type="transmembrane region" description="Helical" evidence="8">
    <location>
        <begin position="71"/>
        <end position="91"/>
    </location>
</feature>
<evidence type="ECO:0000256" key="7">
    <source>
        <dbReference type="ARBA" id="ARBA00023136"/>
    </source>
</evidence>
<evidence type="ECO:0000313" key="9">
    <source>
        <dbReference type="EMBL" id="SFR18944.1"/>
    </source>
</evidence>
<feature type="transmembrane region" description="Helical" evidence="8">
    <location>
        <begin position="247"/>
        <end position="267"/>
    </location>
</feature>
<keyword evidence="10" id="KW-1185">Reference proteome</keyword>
<evidence type="ECO:0000256" key="2">
    <source>
        <dbReference type="ARBA" id="ARBA00009142"/>
    </source>
</evidence>
<keyword evidence="3" id="KW-0813">Transport</keyword>
<dbReference type="EMBL" id="FOYM01000075">
    <property type="protein sequence ID" value="SFR18944.1"/>
    <property type="molecule type" value="Genomic_DNA"/>
</dbReference>
<keyword evidence="4 8" id="KW-1003">Cell membrane</keyword>
<keyword evidence="7 8" id="KW-0472">Membrane</keyword>
<sequence>MDQVILILLAGMAAGFVNTVGGGGSLISLPVLIFMGLPSAVANGTNRVALMVQSLVAISYFRHKGIFYPKLSIMLGVPAILGSILGAHFAISLSDALFNKILAVVMLVVMAVILWRPEKKFLKKTHAEESGEKSNIEDHQEENFSPLHMAMAALAFFGVGFYGGFIQAGVGFIMIVALTLLTGMSLVKVNSLKVFITAIFILSSLLVFIFSDKVNWALGTTLAVGNAVGAYLGSALSVARGDKFIRIFLVAAILAMSGKLLGIHKLIF</sequence>
<dbReference type="InterPro" id="IPR002781">
    <property type="entry name" value="TM_pro_TauE-like"/>
</dbReference>
<dbReference type="PANTHER" id="PTHR30269:SF0">
    <property type="entry name" value="MEMBRANE TRANSPORTER PROTEIN YFCA-RELATED"/>
    <property type="match status" value="1"/>
</dbReference>
<gene>
    <name evidence="9" type="ORF">SAMN05660706_1751</name>
</gene>
<protein>
    <recommendedName>
        <fullName evidence="8">Probable membrane transporter protein</fullName>
    </recommendedName>
</protein>